<evidence type="ECO:0000313" key="3">
    <source>
        <dbReference type="EMBL" id="OBZ72506.1"/>
    </source>
</evidence>
<dbReference type="Gene3D" id="2.30.29.30">
    <property type="entry name" value="Pleckstrin-homology domain (PH domain)/Phosphotyrosine-binding domain (PTB)"/>
    <property type="match status" value="2"/>
</dbReference>
<feature type="compositionally biased region" description="Acidic residues" evidence="1">
    <location>
        <begin position="179"/>
        <end position="189"/>
    </location>
</feature>
<feature type="compositionally biased region" description="Basic residues" evidence="1">
    <location>
        <begin position="123"/>
        <end position="132"/>
    </location>
</feature>
<comment type="caution">
    <text evidence="3">The sequence shown here is derived from an EMBL/GenBank/DDBJ whole genome shotgun (WGS) entry which is preliminary data.</text>
</comment>
<proteinExistence type="predicted"/>
<dbReference type="InterPro" id="IPR011993">
    <property type="entry name" value="PH-like_dom_sf"/>
</dbReference>
<dbReference type="PANTHER" id="PTHR14336">
    <property type="entry name" value="TANDEM PH DOMAIN CONTAINING PROTEIN"/>
    <property type="match status" value="1"/>
</dbReference>
<dbReference type="AlphaFoldDB" id="A0A1C7M7Z5"/>
<accession>A0A1C7M7Z5</accession>
<dbReference type="OrthoDB" id="2157866at2759"/>
<feature type="region of interest" description="Disordered" evidence="1">
    <location>
        <begin position="439"/>
        <end position="471"/>
    </location>
</feature>
<feature type="compositionally biased region" description="Low complexity" evidence="1">
    <location>
        <begin position="316"/>
        <end position="325"/>
    </location>
</feature>
<name>A0A1C7M7Z5_GRIFR</name>
<evidence type="ECO:0000259" key="2">
    <source>
        <dbReference type="PROSITE" id="PS50003"/>
    </source>
</evidence>
<sequence>MAEPASISIRLGYKRDNRAKIIWDLREFPKKQRYLLTIRLAANREVTQSNRFDRHNSIELSKLRLQTVAQRSAAQRPACPPATARDHSHVDPLRTATIAPRSDAQALSALRQAARQGMCVSRRPQRWRRARNQTRTPCSRQTSYPLAHVYRQRERQLLAAASAQPPLSSIAERRSASGEESEEDEEDEEGGWRADAPDRERGAPDEIVIKTGYLWKKGERRKVHVEEAWFVLRPAHLAFYKTSAEYKLLRLLDLNEIHSCTPVALKKQRHVRARVPHPHVLSAGGSPGRGAGVAPATAPIPIPGSPTTARAPFGASRLSSSPSQSPCAHQFTSSESDDASPNGPHSYPVSSPSGPGCEVSTASKQTGAVKDASKPVLSGYLMKCGSRRHNWHKRWFVLSGEKLIYCRSHMYTGRTQDTKPHRQIPLSLILDALEYDLPPHRNNPNVSGPPVVSPPQASSSAADEGDGTQGTHTFKVVTTKRTLLLCAPSEEEEIKWLSAVRALIARRSGQVWCPGTWLQLL</sequence>
<feature type="region of interest" description="Disordered" evidence="1">
    <location>
        <begin position="278"/>
        <end position="370"/>
    </location>
</feature>
<organism evidence="3 4">
    <name type="scientific">Grifola frondosa</name>
    <name type="common">Maitake</name>
    <name type="synonym">Polyporus frondosus</name>
    <dbReference type="NCBI Taxonomy" id="5627"/>
    <lineage>
        <taxon>Eukaryota</taxon>
        <taxon>Fungi</taxon>
        <taxon>Dikarya</taxon>
        <taxon>Basidiomycota</taxon>
        <taxon>Agaricomycotina</taxon>
        <taxon>Agaricomycetes</taxon>
        <taxon>Polyporales</taxon>
        <taxon>Grifolaceae</taxon>
        <taxon>Grifola</taxon>
    </lineage>
</organism>
<evidence type="ECO:0000313" key="4">
    <source>
        <dbReference type="Proteomes" id="UP000092993"/>
    </source>
</evidence>
<keyword evidence="4" id="KW-1185">Reference proteome</keyword>
<dbReference type="InterPro" id="IPR051707">
    <property type="entry name" value="PI-Interact_SigTrans_Reg"/>
</dbReference>
<dbReference type="Proteomes" id="UP000092993">
    <property type="component" value="Unassembled WGS sequence"/>
</dbReference>
<gene>
    <name evidence="3" type="ORF">A0H81_07622</name>
</gene>
<dbReference type="PROSITE" id="PS50003">
    <property type="entry name" value="PH_DOMAIN"/>
    <property type="match status" value="1"/>
</dbReference>
<dbReference type="STRING" id="5627.A0A1C7M7Z5"/>
<feature type="region of interest" description="Disordered" evidence="1">
    <location>
        <begin position="120"/>
        <end position="145"/>
    </location>
</feature>
<feature type="compositionally biased region" description="Basic and acidic residues" evidence="1">
    <location>
        <begin position="190"/>
        <end position="203"/>
    </location>
</feature>
<evidence type="ECO:0000256" key="1">
    <source>
        <dbReference type="SAM" id="MobiDB-lite"/>
    </source>
</evidence>
<dbReference type="EMBL" id="LUGG01000009">
    <property type="protein sequence ID" value="OBZ72506.1"/>
    <property type="molecule type" value="Genomic_DNA"/>
</dbReference>
<dbReference type="InterPro" id="IPR001849">
    <property type="entry name" value="PH_domain"/>
</dbReference>
<reference evidence="3 4" key="1">
    <citation type="submission" date="2016-03" db="EMBL/GenBank/DDBJ databases">
        <title>Whole genome sequencing of Grifola frondosa 9006-11.</title>
        <authorList>
            <person name="Min B."/>
            <person name="Park H."/>
            <person name="Kim J.-G."/>
            <person name="Cho H."/>
            <person name="Oh Y.-L."/>
            <person name="Kong W.-S."/>
            <person name="Choi I.-G."/>
        </authorList>
    </citation>
    <scope>NUCLEOTIDE SEQUENCE [LARGE SCALE GENOMIC DNA]</scope>
    <source>
        <strain evidence="3 4">9006-11</strain>
    </source>
</reference>
<dbReference type="SMART" id="SM00233">
    <property type="entry name" value="PH"/>
    <property type="match status" value="2"/>
</dbReference>
<feature type="region of interest" description="Disordered" evidence="1">
    <location>
        <begin position="160"/>
        <end position="203"/>
    </location>
</feature>
<dbReference type="Pfam" id="PF00169">
    <property type="entry name" value="PH"/>
    <property type="match status" value="1"/>
</dbReference>
<feature type="domain" description="PH" evidence="2">
    <location>
        <begin position="374"/>
        <end position="505"/>
    </location>
</feature>
<feature type="compositionally biased region" description="Low complexity" evidence="1">
    <location>
        <begin position="442"/>
        <end position="462"/>
    </location>
</feature>
<feature type="compositionally biased region" description="Low complexity" evidence="1">
    <location>
        <begin position="160"/>
        <end position="169"/>
    </location>
</feature>
<dbReference type="OMA" id="SWKPAYL"/>
<dbReference type="SUPFAM" id="SSF50729">
    <property type="entry name" value="PH domain-like"/>
    <property type="match status" value="2"/>
</dbReference>
<dbReference type="PANTHER" id="PTHR14336:SF8">
    <property type="entry name" value="PROTEIN OPY1"/>
    <property type="match status" value="1"/>
</dbReference>
<protein>
    <recommendedName>
        <fullName evidence="2">PH domain-containing protein</fullName>
    </recommendedName>
</protein>